<evidence type="ECO:0000256" key="1">
    <source>
        <dbReference type="SAM" id="SignalP"/>
    </source>
</evidence>
<dbReference type="EMBL" id="QFQS01000001">
    <property type="protein sequence ID" value="PZR00295.1"/>
    <property type="molecule type" value="Genomic_DNA"/>
</dbReference>
<accession>A0A2W5SKZ7</accession>
<gene>
    <name evidence="2" type="ORF">DI533_06850</name>
</gene>
<dbReference type="Pfam" id="PF11150">
    <property type="entry name" value="DUF2927"/>
    <property type="match status" value="1"/>
</dbReference>
<name>A0A2W5SKZ7_CERSP</name>
<evidence type="ECO:0000313" key="2">
    <source>
        <dbReference type="EMBL" id="PZR00295.1"/>
    </source>
</evidence>
<reference evidence="2 3" key="1">
    <citation type="submission" date="2017-08" db="EMBL/GenBank/DDBJ databases">
        <title>Infants hospitalized years apart are colonized by the same room-sourced microbial strains.</title>
        <authorList>
            <person name="Brooks B."/>
            <person name="Olm M.R."/>
            <person name="Firek B.A."/>
            <person name="Baker R."/>
            <person name="Thomas B.C."/>
            <person name="Morowitz M.J."/>
            <person name="Banfield J.F."/>
        </authorList>
    </citation>
    <scope>NUCLEOTIDE SEQUENCE [LARGE SCALE GENOMIC DNA]</scope>
    <source>
        <strain evidence="2">S2_003_000_R2_11</strain>
    </source>
</reference>
<sequence>MRLRAISLAFALLATAASAQDFVKTKGQLSDEDFHRLVACGAQPGKDCRIPMRYWPSNTAQAITVTRLPDIDPVLPAVSAQIDAALDNAIAEINGVGAAIHLLRLPDNMPARIRLSVRSPQALRLLSHETDPRMMPAGMVLFDPGLPERITGASIVISSRILLGETKSVVLEEVMQSLGLPFDISNDYYQRRSIFSQEANAVTRLTGQDARALSLHYPPTP</sequence>
<evidence type="ECO:0008006" key="4">
    <source>
        <dbReference type="Google" id="ProtNLM"/>
    </source>
</evidence>
<feature type="signal peptide" evidence="1">
    <location>
        <begin position="1"/>
        <end position="19"/>
    </location>
</feature>
<dbReference type="AlphaFoldDB" id="A0A2W5SKZ7"/>
<dbReference type="InterPro" id="IPR021323">
    <property type="entry name" value="DUF2927"/>
</dbReference>
<comment type="caution">
    <text evidence="2">The sequence shown here is derived from an EMBL/GenBank/DDBJ whole genome shotgun (WGS) entry which is preliminary data.</text>
</comment>
<dbReference type="Proteomes" id="UP000248975">
    <property type="component" value="Unassembled WGS sequence"/>
</dbReference>
<feature type="chain" id="PRO_5015986743" description="DUF2927 domain-containing protein" evidence="1">
    <location>
        <begin position="20"/>
        <end position="221"/>
    </location>
</feature>
<evidence type="ECO:0000313" key="3">
    <source>
        <dbReference type="Proteomes" id="UP000248975"/>
    </source>
</evidence>
<protein>
    <recommendedName>
        <fullName evidence="4">DUF2927 domain-containing protein</fullName>
    </recommendedName>
</protein>
<proteinExistence type="predicted"/>
<keyword evidence="1" id="KW-0732">Signal</keyword>
<organism evidence="2 3">
    <name type="scientific">Cereibacter sphaeroides</name>
    <name type="common">Rhodobacter sphaeroides</name>
    <dbReference type="NCBI Taxonomy" id="1063"/>
    <lineage>
        <taxon>Bacteria</taxon>
        <taxon>Pseudomonadati</taxon>
        <taxon>Pseudomonadota</taxon>
        <taxon>Alphaproteobacteria</taxon>
        <taxon>Rhodobacterales</taxon>
        <taxon>Paracoccaceae</taxon>
        <taxon>Cereibacter</taxon>
    </lineage>
</organism>